<dbReference type="PANTHER" id="PTHR42874:SF1">
    <property type="entry name" value="URICASE"/>
    <property type="match status" value="1"/>
</dbReference>
<dbReference type="InterPro" id="IPR002042">
    <property type="entry name" value="Uricase"/>
</dbReference>
<dbReference type="VEuPathDB" id="FungiDB:ATCC64974_84100"/>
<evidence type="ECO:0000256" key="4">
    <source>
        <dbReference type="ARBA" id="ARBA00022631"/>
    </source>
</evidence>
<evidence type="ECO:0000256" key="7">
    <source>
        <dbReference type="PIRNR" id="PIRNR000241"/>
    </source>
</evidence>
<keyword evidence="4 7" id="KW-0659">Purine metabolism</keyword>
<feature type="binding site" evidence="9">
    <location>
        <position position="160"/>
    </location>
    <ligand>
        <name>urate</name>
        <dbReference type="ChEBI" id="CHEBI:17775"/>
    </ligand>
</feature>
<protein>
    <recommendedName>
        <fullName evidence="7 10">Uricase</fullName>
        <ecNumber evidence="7 10">1.7.3.3</ecNumber>
    </recommendedName>
    <alternativeName>
        <fullName evidence="7">Urate oxidase</fullName>
    </alternativeName>
</protein>
<dbReference type="InterPro" id="IPR019842">
    <property type="entry name" value="Uricase_CS"/>
</dbReference>
<evidence type="ECO:0000313" key="11">
    <source>
        <dbReference type="EMBL" id="GAQ45916.1"/>
    </source>
</evidence>
<evidence type="ECO:0000256" key="3">
    <source>
        <dbReference type="ARBA" id="ARBA00009760"/>
    </source>
</evidence>
<dbReference type="GO" id="GO:0006145">
    <property type="term" value="P:purine nucleobase catabolic process"/>
    <property type="evidence" value="ECO:0007669"/>
    <property type="project" value="TreeGrafter"/>
</dbReference>
<evidence type="ECO:0000256" key="2">
    <source>
        <dbReference type="ARBA" id="ARBA00004831"/>
    </source>
</evidence>
<comment type="caution">
    <text evidence="11">The sequence shown here is derived from an EMBL/GenBank/DDBJ whole genome shotgun (WGS) entry which is preliminary data.</text>
</comment>
<dbReference type="PaxDb" id="5061-CADANGAP00003175"/>
<evidence type="ECO:0000256" key="8">
    <source>
        <dbReference type="PIRSR" id="PIRSR000241-1"/>
    </source>
</evidence>
<reference evidence="12" key="1">
    <citation type="journal article" date="2016" name="Genome Announc.">
        <title>Draft genome sequence of Aspergillus niger strain An76.</title>
        <authorList>
            <person name="Gong W."/>
            <person name="Cheng Z."/>
            <person name="Zhang H."/>
            <person name="Liu L."/>
            <person name="Gao P."/>
            <person name="Wang L."/>
        </authorList>
    </citation>
    <scope>NUCLEOTIDE SEQUENCE [LARGE SCALE GENOMIC DNA]</scope>
    <source>
        <strain evidence="12">An76</strain>
    </source>
</reference>
<dbReference type="FunFam" id="3.10.270.10:FF:000001">
    <property type="entry name" value="Uricase"/>
    <property type="match status" value="1"/>
</dbReference>
<dbReference type="NCBIfam" id="TIGR03383">
    <property type="entry name" value="urate_oxi"/>
    <property type="match status" value="1"/>
</dbReference>
<evidence type="ECO:0000313" key="12">
    <source>
        <dbReference type="Proteomes" id="UP000068243"/>
    </source>
</evidence>
<keyword evidence="5 7" id="KW-0560">Oxidoreductase</keyword>
<dbReference type="VEuPathDB" id="FungiDB:M747DRAFT_261216"/>
<comment type="subcellular location">
    <subcellularLocation>
        <location evidence="1 7">Peroxisome</location>
    </subcellularLocation>
</comment>
<evidence type="ECO:0000256" key="6">
    <source>
        <dbReference type="ARBA" id="ARBA00023140"/>
    </source>
</evidence>
<dbReference type="GO" id="GO:0005777">
    <property type="term" value="C:peroxisome"/>
    <property type="evidence" value="ECO:0007669"/>
    <property type="project" value="UniProtKB-SubCell"/>
</dbReference>
<dbReference type="AlphaFoldDB" id="A0A100IRA7"/>
<dbReference type="PIRSF" id="PIRSF000241">
    <property type="entry name" value="Urate_oxidase"/>
    <property type="match status" value="1"/>
</dbReference>
<dbReference type="OrthoDB" id="9992118at2759"/>
<feature type="binding site" evidence="9">
    <location>
        <position position="58"/>
    </location>
    <ligand>
        <name>urate</name>
        <dbReference type="ChEBI" id="CHEBI:17775"/>
    </ligand>
</feature>
<dbReference type="GO" id="GO:0004846">
    <property type="term" value="F:urate oxidase activity"/>
    <property type="evidence" value="ECO:0007669"/>
    <property type="project" value="UniProtKB-EC"/>
</dbReference>
<dbReference type="EMBL" id="BCMY01000018">
    <property type="protein sequence ID" value="GAQ45916.1"/>
    <property type="molecule type" value="Genomic_DNA"/>
</dbReference>
<comment type="similarity">
    <text evidence="3 7 10">Belongs to the uricase family.</text>
</comment>
<proteinExistence type="inferred from homology"/>
<feature type="binding site" evidence="9">
    <location>
        <position position="177"/>
    </location>
    <ligand>
        <name>urate</name>
        <dbReference type="ChEBI" id="CHEBI:17775"/>
    </ligand>
</feature>
<dbReference type="PRINTS" id="PR00093">
    <property type="entry name" value="URICASE"/>
</dbReference>
<dbReference type="EC" id="1.7.3.3" evidence="7 10"/>
<evidence type="ECO:0000256" key="5">
    <source>
        <dbReference type="ARBA" id="ARBA00023002"/>
    </source>
</evidence>
<dbReference type="Pfam" id="PF01014">
    <property type="entry name" value="Uricase"/>
    <property type="match status" value="2"/>
</dbReference>
<gene>
    <name evidence="11" type="ORF">ABL_08577</name>
</gene>
<dbReference type="Gene3D" id="3.10.270.10">
    <property type="entry name" value="Urate Oxidase"/>
    <property type="match status" value="1"/>
</dbReference>
<keyword evidence="6 7" id="KW-0576">Peroxisome</keyword>
<organism evidence="11 12">
    <name type="scientific">Aspergillus niger</name>
    <dbReference type="NCBI Taxonomy" id="5061"/>
    <lineage>
        <taxon>Eukaryota</taxon>
        <taxon>Fungi</taxon>
        <taxon>Dikarya</taxon>
        <taxon>Ascomycota</taxon>
        <taxon>Pezizomycotina</taxon>
        <taxon>Eurotiomycetes</taxon>
        <taxon>Eurotiomycetidae</taxon>
        <taxon>Eurotiales</taxon>
        <taxon>Aspergillaceae</taxon>
        <taxon>Aspergillus</taxon>
        <taxon>Aspergillus subgen. Circumdati</taxon>
    </lineage>
</organism>
<dbReference type="PANTHER" id="PTHR42874">
    <property type="entry name" value="URICASE"/>
    <property type="match status" value="1"/>
</dbReference>
<evidence type="ECO:0000256" key="9">
    <source>
        <dbReference type="PIRSR" id="PIRSR000241-2"/>
    </source>
</evidence>
<comment type="pathway">
    <text evidence="2 7">Purine metabolism; urate degradation; (S)-allantoin from urate: step 1/3.</text>
</comment>
<feature type="binding site" evidence="9">
    <location>
        <position position="255"/>
    </location>
    <ligand>
        <name>urate</name>
        <dbReference type="ChEBI" id="CHEBI:17775"/>
    </ligand>
</feature>
<dbReference type="GO" id="GO:0019628">
    <property type="term" value="P:urate catabolic process"/>
    <property type="evidence" value="ECO:0007669"/>
    <property type="project" value="UniProtKB-UniPathway"/>
</dbReference>
<comment type="function">
    <text evidence="7 10">Catalyzes the oxidation of uric acid to 5-hydroxyisourate, which is further processed to form (S)-allantoin.</text>
</comment>
<feature type="active site" description="Charge relay system" evidence="8">
    <location>
        <position position="58"/>
    </location>
</feature>
<sequence length="306" mass="34785">MYGLSDAQYGKDNVRLYKVHRDAGTGVQTVYELTVCVLLEGDIESSYTKEDNSVLVTTDAIKNTCYIVAKHNPVHPPELYGSILGKHFITQYNHIHTAHIDITCHTWERMTIENEPHPHSFFQDGSVKRQIRVDVSKASGIEITSAIFGLSVLKSTRSEFWGYIKDEYTTLPETWDRILSSDVDIKWRWKHFEDVSDVKANVSHFVEAFAKARDASFKAFAEDNSMSAQATLYKMAEKFLDCVPLADAVEYSWPNKHYVEIDLSWHKGIRNTDKDAEVYLPQSAPNGLIKGTLTRSTLDKSRSAKL</sequence>
<dbReference type="Proteomes" id="UP000068243">
    <property type="component" value="Unassembled WGS sequence"/>
</dbReference>
<accession>A0A100IRA7</accession>
<feature type="active site" description="Charge relay system" evidence="8">
    <location>
        <position position="11"/>
    </location>
</feature>
<dbReference type="OMA" id="WVTGGRW"/>
<feature type="active site" description="Charge relay system" evidence="8">
    <location>
        <position position="257"/>
    </location>
</feature>
<name>A0A100IRA7_ASPNG</name>
<feature type="binding site" evidence="9">
    <location>
        <position position="59"/>
    </location>
    <ligand>
        <name>urate</name>
        <dbReference type="ChEBI" id="CHEBI:17775"/>
    </ligand>
</feature>
<evidence type="ECO:0000256" key="10">
    <source>
        <dbReference type="RuleBase" id="RU004455"/>
    </source>
</evidence>
<dbReference type="VEuPathDB" id="FungiDB:An03g02330"/>
<dbReference type="PROSITE" id="PS00366">
    <property type="entry name" value="URICASE"/>
    <property type="match status" value="1"/>
</dbReference>
<feature type="binding site" evidence="9">
    <location>
        <position position="229"/>
    </location>
    <ligand>
        <name>urate</name>
        <dbReference type="ChEBI" id="CHEBI:17775"/>
    </ligand>
</feature>
<dbReference type="SUPFAM" id="SSF55620">
    <property type="entry name" value="Tetrahydrobiopterin biosynthesis enzymes-like"/>
    <property type="match status" value="2"/>
</dbReference>
<evidence type="ECO:0000256" key="1">
    <source>
        <dbReference type="ARBA" id="ARBA00004275"/>
    </source>
</evidence>
<dbReference type="UniPathway" id="UPA00394">
    <property type="reaction ID" value="UER00650"/>
</dbReference>
<comment type="catalytic activity">
    <reaction evidence="7 10">
        <text>urate + O2 + H2O = 5-hydroxyisourate + H2O2</text>
        <dbReference type="Rhea" id="RHEA:21368"/>
        <dbReference type="ChEBI" id="CHEBI:15377"/>
        <dbReference type="ChEBI" id="CHEBI:15379"/>
        <dbReference type="ChEBI" id="CHEBI:16240"/>
        <dbReference type="ChEBI" id="CHEBI:17775"/>
        <dbReference type="ChEBI" id="CHEBI:18072"/>
        <dbReference type="EC" id="1.7.3.3"/>
    </reaction>
</comment>
<dbReference type="VEuPathDB" id="FungiDB:ASPNIDRAFT2_51359"/>